<feature type="compositionally biased region" description="Low complexity" evidence="1">
    <location>
        <begin position="593"/>
        <end position="612"/>
    </location>
</feature>
<keyword evidence="3" id="KW-1185">Reference proteome</keyword>
<feature type="compositionally biased region" description="Low complexity" evidence="1">
    <location>
        <begin position="98"/>
        <end position="119"/>
    </location>
</feature>
<feature type="region of interest" description="Disordered" evidence="1">
    <location>
        <begin position="159"/>
        <end position="405"/>
    </location>
</feature>
<dbReference type="OrthoDB" id="3365275at2759"/>
<feature type="region of interest" description="Disordered" evidence="1">
    <location>
        <begin position="93"/>
        <end position="122"/>
    </location>
</feature>
<reference evidence="2 3" key="1">
    <citation type="journal article" date="2018" name="Mol. Biol. Evol.">
        <title>Broad Genomic Sampling Reveals a Smut Pathogenic Ancestry of the Fungal Clade Ustilaginomycotina.</title>
        <authorList>
            <person name="Kijpornyongpan T."/>
            <person name="Mondo S.J."/>
            <person name="Barry K."/>
            <person name="Sandor L."/>
            <person name="Lee J."/>
            <person name="Lipzen A."/>
            <person name="Pangilinan J."/>
            <person name="LaButti K."/>
            <person name="Hainaut M."/>
            <person name="Henrissat B."/>
            <person name="Grigoriev I.V."/>
            <person name="Spatafora J.W."/>
            <person name="Aime M.C."/>
        </authorList>
    </citation>
    <scope>NUCLEOTIDE SEQUENCE [LARGE SCALE GENOMIC DNA]</scope>
    <source>
        <strain evidence="2 3">MCA 4186</strain>
    </source>
</reference>
<feature type="region of interest" description="Disordered" evidence="1">
    <location>
        <begin position="638"/>
        <end position="740"/>
    </location>
</feature>
<protein>
    <submittedName>
        <fullName evidence="2">Uncharacterized protein</fullName>
    </submittedName>
</protein>
<accession>A0A316Z7I1</accession>
<dbReference type="EMBL" id="KZ819297">
    <property type="protein sequence ID" value="PWN96902.1"/>
    <property type="molecule type" value="Genomic_DNA"/>
</dbReference>
<sequence length="740" mass="75022">MAATADPTTPRAVRHSPPPRSSSSSSSPVEGAPLSRSGSASHTALSAPPRRSPSPPLSSNVPDLHAQVRKLRAELATLRTAHDALLSRSAELADREWAGSSSSGGSAYGSPPAAAATQARVRELEAALAQERARREEEEAKVMDLRIRGEESRRAIMRFQTEAAGAAQNNRRSMGPASLAGWNPAALPNASPQPGAEEDDEAQARRKSKRASLAFGPTARADILAAGRGPAAGHRRTSSGGAPTDDGAPGAGGLRELRLGGTSAVPITLASEAASSTSRRSSQHSMLSPQGSHSELAPDDASPGESLFGLRHALQRARRGTAGSDGSEGAVGLAPPGRNGSVSPSPSSMTSPILEDDDESGVATFPDNLSVHSDAPGTARPMSFLGMHQAGGSGPAPRALAEAEGKLRAREAELERARKEMRRLGSALDEAREAREASEVCLRALRHFIEEQAAAGGSGSASGANGEVAADALKLPPLPTDLSAEDEEAVRSPGRKNSNNATWGARLGSTFMRATAVTPTAANGEGAASGNTLRASPSSVDAPAPPSRSLASMFTRAYSGESNASNASASGTGDETGARQASGMPTPGSDFGGSADSAAEGEAAAPAVPAAAATGTPLRGLSSWFSKRSSVLPTGAEGVAAGSASAPDNFTSAPPPPSKRQSVVASPPFASLDHSQLSRVPVSPPAAAGSPPNGVSLSDKLQPAPPLLPPRIEPSERAKRSASRTSSVAEDDGFVGPAFT</sequence>
<feature type="compositionally biased region" description="Pro residues" evidence="1">
    <location>
        <begin position="703"/>
        <end position="712"/>
    </location>
</feature>
<feature type="region of interest" description="Disordered" evidence="1">
    <location>
        <begin position="1"/>
        <end position="65"/>
    </location>
</feature>
<evidence type="ECO:0000313" key="2">
    <source>
        <dbReference type="EMBL" id="PWN96902.1"/>
    </source>
</evidence>
<feature type="region of interest" description="Disordered" evidence="1">
    <location>
        <begin position="520"/>
        <end position="548"/>
    </location>
</feature>
<feature type="compositionally biased region" description="Low complexity" evidence="1">
    <location>
        <begin position="685"/>
        <end position="696"/>
    </location>
</feature>
<feature type="region of interest" description="Disordered" evidence="1">
    <location>
        <begin position="561"/>
        <end position="612"/>
    </location>
</feature>
<organism evidence="2 3">
    <name type="scientific">Tilletiopsis washingtonensis</name>
    <dbReference type="NCBI Taxonomy" id="58919"/>
    <lineage>
        <taxon>Eukaryota</taxon>
        <taxon>Fungi</taxon>
        <taxon>Dikarya</taxon>
        <taxon>Basidiomycota</taxon>
        <taxon>Ustilaginomycotina</taxon>
        <taxon>Exobasidiomycetes</taxon>
        <taxon>Entylomatales</taxon>
        <taxon>Entylomatales incertae sedis</taxon>
        <taxon>Tilletiopsis</taxon>
    </lineage>
</organism>
<evidence type="ECO:0000313" key="3">
    <source>
        <dbReference type="Proteomes" id="UP000245946"/>
    </source>
</evidence>
<dbReference type="RefSeq" id="XP_025597181.1">
    <property type="nucleotide sequence ID" value="XM_025745382.1"/>
</dbReference>
<evidence type="ECO:0000256" key="1">
    <source>
        <dbReference type="SAM" id="MobiDB-lite"/>
    </source>
</evidence>
<gene>
    <name evidence="2" type="ORF">FA09DRAFT_361623</name>
</gene>
<feature type="compositionally biased region" description="Low complexity" evidence="1">
    <location>
        <begin position="335"/>
        <end position="352"/>
    </location>
</feature>
<dbReference type="Proteomes" id="UP000245946">
    <property type="component" value="Unassembled WGS sequence"/>
</dbReference>
<dbReference type="GeneID" id="37272926"/>
<feature type="region of interest" description="Disordered" evidence="1">
    <location>
        <begin position="477"/>
        <end position="503"/>
    </location>
</feature>
<proteinExistence type="predicted"/>
<name>A0A316Z7I1_9BASI</name>
<feature type="compositionally biased region" description="Low complexity" evidence="1">
    <location>
        <begin position="270"/>
        <end position="288"/>
    </location>
</feature>
<dbReference type="AlphaFoldDB" id="A0A316Z7I1"/>